<evidence type="ECO:0000313" key="1">
    <source>
        <dbReference type="EMBL" id="EER74464.1"/>
    </source>
</evidence>
<evidence type="ECO:0000313" key="2">
    <source>
        <dbReference type="Proteomes" id="UP000004528"/>
    </source>
</evidence>
<organism evidence="1 2">
    <name type="scientific">Weissella paramesenteroides ATCC 33313</name>
    <dbReference type="NCBI Taxonomy" id="585506"/>
    <lineage>
        <taxon>Bacteria</taxon>
        <taxon>Bacillati</taxon>
        <taxon>Bacillota</taxon>
        <taxon>Bacilli</taxon>
        <taxon>Lactobacillales</taxon>
        <taxon>Lactobacillaceae</taxon>
        <taxon>Weissella</taxon>
    </lineage>
</organism>
<sequence length="81" mass="9640">MNIQKRIISVGRVMWHDLFFRCIFFRNNCQLNTVDATLITVITALWNLARRDNAVQNSITVLWNKLLIRNHGLQRPLGKWY</sequence>
<accession>C5RBJ0</accession>
<dbReference type="AlphaFoldDB" id="C5RBJ0"/>
<protein>
    <submittedName>
        <fullName evidence="1">Uncharacterized protein</fullName>
    </submittedName>
</protein>
<comment type="caution">
    <text evidence="1">The sequence shown here is derived from an EMBL/GenBank/DDBJ whole genome shotgun (WGS) entry which is preliminary data.</text>
</comment>
<dbReference type="HOGENOM" id="CLU_2573012_0_0_9"/>
<reference evidence="1 2" key="1">
    <citation type="submission" date="2009-04" db="EMBL/GenBank/DDBJ databases">
        <authorList>
            <person name="Qin X."/>
            <person name="Bachman B."/>
            <person name="Battles P."/>
            <person name="Bell A."/>
            <person name="Bess C."/>
            <person name="Bickham C."/>
            <person name="Chaboub L."/>
            <person name="Chen D."/>
            <person name="Coyle M."/>
            <person name="Deiros D.R."/>
            <person name="Dinh H."/>
            <person name="Forbes L."/>
            <person name="Fowler G."/>
            <person name="Francisco L."/>
            <person name="Fu Q."/>
            <person name="Gubbala S."/>
            <person name="Hale W."/>
            <person name="Han Y."/>
            <person name="Hemphill L."/>
            <person name="Highlander S.K."/>
            <person name="Hirani K."/>
            <person name="Hogues M."/>
            <person name="Jackson L."/>
            <person name="Jakkamsetti A."/>
            <person name="Javaid M."/>
            <person name="Jiang H."/>
            <person name="Korchina V."/>
            <person name="Kovar C."/>
            <person name="Lara F."/>
            <person name="Lee S."/>
            <person name="Mata R."/>
            <person name="Mathew T."/>
            <person name="Moen C."/>
            <person name="Morales K."/>
            <person name="Munidasa M."/>
            <person name="Nazareth L."/>
            <person name="Ngo R."/>
            <person name="Nguyen L."/>
            <person name="Okwuonu G."/>
            <person name="Ongeri F."/>
            <person name="Patil S."/>
            <person name="Petrosino J."/>
            <person name="Pham C."/>
            <person name="Pham P."/>
            <person name="Pu L.-L."/>
            <person name="Puazo M."/>
            <person name="Raj R."/>
            <person name="Reid J."/>
            <person name="Rouhana J."/>
            <person name="Saada N."/>
            <person name="Shang Y."/>
            <person name="Simmons D."/>
            <person name="Thornton R."/>
            <person name="Warren J."/>
            <person name="Weissenberger G."/>
            <person name="Zhang J."/>
            <person name="Zhang L."/>
            <person name="Zhou C."/>
            <person name="Zhu D."/>
            <person name="Muzny D."/>
            <person name="Worley K."/>
            <person name="Gibbs R."/>
        </authorList>
    </citation>
    <scope>NUCLEOTIDE SEQUENCE [LARGE SCALE GENOMIC DNA]</scope>
    <source>
        <strain evidence="1 2">ATCC 33313</strain>
    </source>
</reference>
<proteinExistence type="predicted"/>
<dbReference type="EMBL" id="ACKU01000020">
    <property type="protein sequence ID" value="EER74464.1"/>
    <property type="molecule type" value="Genomic_DNA"/>
</dbReference>
<name>C5RBJ0_WEIPA</name>
<gene>
    <name evidence="1" type="ORF">HMPREF0877_1336</name>
</gene>
<dbReference type="Proteomes" id="UP000004528">
    <property type="component" value="Unassembled WGS sequence"/>
</dbReference>
<keyword evidence="2" id="KW-1185">Reference proteome</keyword>